<keyword evidence="1" id="KW-0677">Repeat</keyword>
<feature type="region of interest" description="Disordered" evidence="3">
    <location>
        <begin position="98"/>
        <end position="134"/>
    </location>
</feature>
<dbReference type="EMBL" id="HBIX01027667">
    <property type="protein sequence ID" value="CAE0725940.1"/>
    <property type="molecule type" value="Transcribed_RNA"/>
</dbReference>
<dbReference type="PANTHER" id="PTHR47447:SF17">
    <property type="entry name" value="OS12G0638900 PROTEIN"/>
    <property type="match status" value="1"/>
</dbReference>
<feature type="compositionally biased region" description="Basic and acidic residues" evidence="3">
    <location>
        <begin position="104"/>
        <end position="117"/>
    </location>
</feature>
<feature type="compositionally biased region" description="Basic residues" evidence="3">
    <location>
        <begin position="118"/>
        <end position="128"/>
    </location>
</feature>
<dbReference type="Pfam" id="PF01535">
    <property type="entry name" value="PPR"/>
    <property type="match status" value="2"/>
</dbReference>
<evidence type="ECO:0000259" key="4">
    <source>
        <dbReference type="PROSITE" id="PS50828"/>
    </source>
</evidence>
<dbReference type="PROSITE" id="PS51375">
    <property type="entry name" value="PPR"/>
    <property type="match status" value="3"/>
</dbReference>
<dbReference type="Gene3D" id="1.25.40.10">
    <property type="entry name" value="Tetratricopeptide repeat domain"/>
    <property type="match status" value="4"/>
</dbReference>
<gene>
    <name evidence="5" type="ORF">PAUS00366_LOCUS18697</name>
</gene>
<reference evidence="5" key="1">
    <citation type="submission" date="2021-01" db="EMBL/GenBank/DDBJ databases">
        <authorList>
            <person name="Corre E."/>
            <person name="Pelletier E."/>
            <person name="Niang G."/>
            <person name="Scheremetjew M."/>
            <person name="Finn R."/>
            <person name="Kale V."/>
            <person name="Holt S."/>
            <person name="Cochrane G."/>
            <person name="Meng A."/>
            <person name="Brown T."/>
            <person name="Cohen L."/>
        </authorList>
    </citation>
    <scope>NUCLEOTIDE SEQUENCE</scope>
    <source>
        <strain evidence="5">10249 10 AB</strain>
    </source>
</reference>
<dbReference type="InterPro" id="IPR002625">
    <property type="entry name" value="Smr_dom"/>
</dbReference>
<dbReference type="InterPro" id="IPR002885">
    <property type="entry name" value="PPR_rpt"/>
</dbReference>
<evidence type="ECO:0000256" key="3">
    <source>
        <dbReference type="SAM" id="MobiDB-lite"/>
    </source>
</evidence>
<dbReference type="Gene3D" id="3.30.1370.110">
    <property type="match status" value="1"/>
</dbReference>
<dbReference type="InterPro" id="IPR011990">
    <property type="entry name" value="TPR-like_helical_dom_sf"/>
</dbReference>
<evidence type="ECO:0000256" key="2">
    <source>
        <dbReference type="PROSITE-ProRule" id="PRU00708"/>
    </source>
</evidence>
<organism evidence="5">
    <name type="scientific">Pseudo-nitzschia australis</name>
    <dbReference type="NCBI Taxonomy" id="44445"/>
    <lineage>
        <taxon>Eukaryota</taxon>
        <taxon>Sar</taxon>
        <taxon>Stramenopiles</taxon>
        <taxon>Ochrophyta</taxon>
        <taxon>Bacillariophyta</taxon>
        <taxon>Bacillariophyceae</taxon>
        <taxon>Bacillariophycidae</taxon>
        <taxon>Bacillariales</taxon>
        <taxon>Bacillariaceae</taxon>
        <taxon>Pseudo-nitzschia</taxon>
    </lineage>
</organism>
<dbReference type="NCBIfam" id="TIGR00756">
    <property type="entry name" value="PPR"/>
    <property type="match status" value="2"/>
</dbReference>
<evidence type="ECO:0000256" key="1">
    <source>
        <dbReference type="ARBA" id="ARBA00022737"/>
    </source>
</evidence>
<feature type="repeat" description="PPR" evidence="2">
    <location>
        <begin position="644"/>
        <end position="678"/>
    </location>
</feature>
<feature type="repeat" description="PPR" evidence="2">
    <location>
        <begin position="874"/>
        <end position="909"/>
    </location>
</feature>
<evidence type="ECO:0000313" key="5">
    <source>
        <dbReference type="EMBL" id="CAE0725940.1"/>
    </source>
</evidence>
<feature type="domain" description="Smr" evidence="4">
    <location>
        <begin position="1100"/>
        <end position="1182"/>
    </location>
</feature>
<dbReference type="SUPFAM" id="SSF160443">
    <property type="entry name" value="SMR domain-like"/>
    <property type="match status" value="1"/>
</dbReference>
<feature type="repeat" description="PPR" evidence="2">
    <location>
        <begin position="1015"/>
        <end position="1049"/>
    </location>
</feature>
<accession>A0A7S4ATP8</accession>
<dbReference type="SMART" id="SM00463">
    <property type="entry name" value="SMR"/>
    <property type="match status" value="1"/>
</dbReference>
<proteinExistence type="predicted"/>
<dbReference type="PANTHER" id="PTHR47447">
    <property type="entry name" value="OS03G0856100 PROTEIN"/>
    <property type="match status" value="1"/>
</dbReference>
<name>A0A7S4ATP8_9STRA</name>
<dbReference type="PROSITE" id="PS50828">
    <property type="entry name" value="SMR"/>
    <property type="match status" value="1"/>
</dbReference>
<dbReference type="Pfam" id="PF13041">
    <property type="entry name" value="PPR_2"/>
    <property type="match status" value="1"/>
</dbReference>
<protein>
    <recommendedName>
        <fullName evidence="4">Smr domain-containing protein</fullName>
    </recommendedName>
</protein>
<dbReference type="InterPro" id="IPR036063">
    <property type="entry name" value="Smr_dom_sf"/>
</dbReference>
<dbReference type="AlphaFoldDB" id="A0A7S4ATP8"/>
<sequence length="1194" mass="133526">MKRPLLSFRQKRRRSESRNPLVVGLGILVFVSRNILCEMQTVAFVEVVPSSSGRGPNGRKIRNIGSCSGSGSEIYTSSIEHAFAVSYAPRYLNSTNDGIKINRSKNDKFGRSSENKNHPRRRHHHHHYQTSSSSSQFQWVTKKLNAIQSPSKIKEWIIEELQRQHGTSTSLPSWALWSIHEQVQFVKYLQQRRAYTSILPFLSILDFYPKKTGNGNPANSHDRCLSRTKRTQNHLVKVYTTALFAISSSNDLNQQDRNRPMDTKALVLEILDRMHRNRVPATTLTYVAIFKNLQGRPADVAQMIGFLEKRERNLPDTGGTRNNRTLWDAEVYNAAIYACRRQIHRFRRTSRTIGDENVRTNTVSNPDSNKGWQTAVSLMQQMQRKGISPTSKTFLAVLEVLSQQHGKVPVMKSIIQQWKNSKAAGACDNDEEDRIWATALNACAVVGDYCQALKFIEEMMSGTCTPNLRHCTALLKAIAGGKSCSQNQLAMTALDAMMGNETAVLEVQDGNSNKQYRVLLPRTDLDLVALNTILSIVVKAGSFGDAQVLLNRIKRGEFSDDSGNILSPDRITYHNLLAGSSDPETAKRIVKEMRLSRRNRDGAIPPNSVTYAHAISVCQRAKTPDLKTVNQLMKWANDDKVKHTVFMYASAIWTAQRCGDLSRCLELYEEMERTGCRANSVVLNGVLTALCDRGAHASAMNAFNIIKDRGFQVSPIALKRLVFVTIQSKKTQLTEEERETILSKILSRLDPQERNVKISSPVFEALISIYAARGEVDQALSVMDQINGSLDAACLRAILLAYSTGPKPLWSEAVELLHTTIIEESPAPGKVDQIALSHTLTTCSRANEFEEGLSLLSLYGIPISQLPDGFSHVSIVALNALIAACGRCGRPDLSLSVLNEISSRYGLHPDSRSYRSAMIACNKAQHADKAYKSKMISEEKSDHEKEGDYFLQWWECSLALYRRMTEEGLKPDVQTHSSIISSCEAAGEWQRALWVLQTIIDKSVDESDDAPPSLNLYCWNAALSACEKGGAWVEALDLYERMIESPFKPNVVTINSLMEALDKADQKELAQSIYDEGLELGILHPWRKTTKTDGEPIMALDLHNFSESMARAAIRKTMDNWLDEKDETGVLTGDFVIITGKGKHSVSHPVLQKAAKQVLQEEYGIKADVDKSNGGRLIISRQDLLDLYSGKSWR</sequence>